<dbReference type="PROSITE" id="PS00028">
    <property type="entry name" value="ZINC_FINGER_C2H2_1"/>
    <property type="match status" value="10"/>
</dbReference>
<dbReference type="PROSITE" id="PS50157">
    <property type="entry name" value="ZINC_FINGER_C2H2_2"/>
    <property type="match status" value="11"/>
</dbReference>
<feature type="region of interest" description="Disordered" evidence="11">
    <location>
        <begin position="297"/>
        <end position="317"/>
    </location>
</feature>
<dbReference type="SUPFAM" id="SSF57667">
    <property type="entry name" value="beta-beta-alpha zinc fingers"/>
    <property type="match status" value="9"/>
</dbReference>
<dbReference type="SMART" id="SM00355">
    <property type="entry name" value="ZnF_C2H2"/>
    <property type="match status" value="16"/>
</dbReference>
<evidence type="ECO:0000256" key="8">
    <source>
        <dbReference type="ARBA" id="ARBA00023163"/>
    </source>
</evidence>
<dbReference type="Pfam" id="PF13912">
    <property type="entry name" value="zf-C2H2_6"/>
    <property type="match status" value="3"/>
</dbReference>
<evidence type="ECO:0000256" key="11">
    <source>
        <dbReference type="SAM" id="MobiDB-lite"/>
    </source>
</evidence>
<proteinExistence type="predicted"/>
<dbReference type="GO" id="GO:0008270">
    <property type="term" value="F:zinc ion binding"/>
    <property type="evidence" value="ECO:0007669"/>
    <property type="project" value="UniProtKB-KW"/>
</dbReference>
<gene>
    <name evidence="13" type="ORF">ACAOBT_LOCUS22286</name>
</gene>
<dbReference type="PANTHER" id="PTHR24394:SF29">
    <property type="entry name" value="MYONEURIN"/>
    <property type="match status" value="1"/>
</dbReference>
<dbReference type="Pfam" id="PF00096">
    <property type="entry name" value="zf-C2H2"/>
    <property type="match status" value="3"/>
</dbReference>
<keyword evidence="2" id="KW-0479">Metal-binding</keyword>
<dbReference type="FunFam" id="3.30.160.60:FF:000322">
    <property type="entry name" value="GDNF-inducible zinc finger protein 1"/>
    <property type="match status" value="1"/>
</dbReference>
<dbReference type="Proteomes" id="UP001152888">
    <property type="component" value="Unassembled WGS sequence"/>
</dbReference>
<evidence type="ECO:0000256" key="7">
    <source>
        <dbReference type="ARBA" id="ARBA00023125"/>
    </source>
</evidence>
<dbReference type="OrthoDB" id="6353315at2759"/>
<evidence type="ECO:0000256" key="5">
    <source>
        <dbReference type="ARBA" id="ARBA00022833"/>
    </source>
</evidence>
<organism evidence="13 14">
    <name type="scientific">Acanthoscelides obtectus</name>
    <name type="common">Bean weevil</name>
    <name type="synonym">Bruchus obtectus</name>
    <dbReference type="NCBI Taxonomy" id="200917"/>
    <lineage>
        <taxon>Eukaryota</taxon>
        <taxon>Metazoa</taxon>
        <taxon>Ecdysozoa</taxon>
        <taxon>Arthropoda</taxon>
        <taxon>Hexapoda</taxon>
        <taxon>Insecta</taxon>
        <taxon>Pterygota</taxon>
        <taxon>Neoptera</taxon>
        <taxon>Endopterygota</taxon>
        <taxon>Coleoptera</taxon>
        <taxon>Polyphaga</taxon>
        <taxon>Cucujiformia</taxon>
        <taxon>Chrysomeloidea</taxon>
        <taxon>Chrysomelidae</taxon>
        <taxon>Bruchinae</taxon>
        <taxon>Bruchini</taxon>
        <taxon>Acanthoscelides</taxon>
    </lineage>
</organism>
<keyword evidence="6" id="KW-0805">Transcription regulation</keyword>
<keyword evidence="5" id="KW-0862">Zinc</keyword>
<evidence type="ECO:0000313" key="14">
    <source>
        <dbReference type="Proteomes" id="UP001152888"/>
    </source>
</evidence>
<evidence type="ECO:0000259" key="12">
    <source>
        <dbReference type="PROSITE" id="PS50157"/>
    </source>
</evidence>
<evidence type="ECO:0000313" key="13">
    <source>
        <dbReference type="EMBL" id="CAH1994827.1"/>
    </source>
</evidence>
<feature type="domain" description="C2H2-type" evidence="12">
    <location>
        <begin position="396"/>
        <end position="424"/>
    </location>
</feature>
<keyword evidence="3" id="KW-0677">Repeat</keyword>
<comment type="subcellular location">
    <subcellularLocation>
        <location evidence="1">Nucleus</location>
    </subcellularLocation>
</comment>
<evidence type="ECO:0000256" key="10">
    <source>
        <dbReference type="PROSITE-ProRule" id="PRU00042"/>
    </source>
</evidence>
<dbReference type="GO" id="GO:0005634">
    <property type="term" value="C:nucleus"/>
    <property type="evidence" value="ECO:0007669"/>
    <property type="project" value="UniProtKB-SubCell"/>
</dbReference>
<dbReference type="FunFam" id="3.30.160.60:FF:000446">
    <property type="entry name" value="Zinc finger protein"/>
    <property type="match status" value="1"/>
</dbReference>
<feature type="domain" description="C2H2-type" evidence="12">
    <location>
        <begin position="60"/>
        <end position="83"/>
    </location>
</feature>
<dbReference type="InterPro" id="IPR013087">
    <property type="entry name" value="Znf_C2H2_type"/>
</dbReference>
<accession>A0A9P0LFP1</accession>
<name>A0A9P0LFP1_ACAOB</name>
<dbReference type="Gene3D" id="3.30.160.60">
    <property type="entry name" value="Classic Zinc Finger"/>
    <property type="match status" value="10"/>
</dbReference>
<feature type="domain" description="C2H2-type" evidence="12">
    <location>
        <begin position="164"/>
        <end position="186"/>
    </location>
</feature>
<dbReference type="GO" id="GO:0003677">
    <property type="term" value="F:DNA binding"/>
    <property type="evidence" value="ECO:0007669"/>
    <property type="project" value="UniProtKB-KW"/>
</dbReference>
<keyword evidence="9" id="KW-0539">Nucleus</keyword>
<evidence type="ECO:0000256" key="4">
    <source>
        <dbReference type="ARBA" id="ARBA00022771"/>
    </source>
</evidence>
<dbReference type="FunFam" id="3.30.160.60:FF:001049">
    <property type="entry name" value="zinc finger protein 319"/>
    <property type="match status" value="1"/>
</dbReference>
<comment type="caution">
    <text evidence="13">The sequence shown here is derived from an EMBL/GenBank/DDBJ whole genome shotgun (WGS) entry which is preliminary data.</text>
</comment>
<keyword evidence="8" id="KW-0804">Transcription</keyword>
<dbReference type="PANTHER" id="PTHR24394">
    <property type="entry name" value="ZINC FINGER PROTEIN"/>
    <property type="match status" value="1"/>
</dbReference>
<keyword evidence="14" id="KW-1185">Reference proteome</keyword>
<feature type="domain" description="C2H2-type" evidence="12">
    <location>
        <begin position="425"/>
        <end position="452"/>
    </location>
</feature>
<reference evidence="13" key="1">
    <citation type="submission" date="2022-03" db="EMBL/GenBank/DDBJ databases">
        <authorList>
            <person name="Sayadi A."/>
        </authorList>
    </citation>
    <scope>NUCLEOTIDE SEQUENCE</scope>
</reference>
<feature type="domain" description="C2H2-type" evidence="12">
    <location>
        <begin position="519"/>
        <end position="547"/>
    </location>
</feature>
<evidence type="ECO:0000256" key="1">
    <source>
        <dbReference type="ARBA" id="ARBA00004123"/>
    </source>
</evidence>
<dbReference type="InterPro" id="IPR036236">
    <property type="entry name" value="Znf_C2H2_sf"/>
</dbReference>
<evidence type="ECO:0000256" key="2">
    <source>
        <dbReference type="ARBA" id="ARBA00022723"/>
    </source>
</evidence>
<feature type="domain" description="C2H2-type" evidence="12">
    <location>
        <begin position="548"/>
        <end position="575"/>
    </location>
</feature>
<feature type="domain" description="C2H2-type" evidence="12">
    <location>
        <begin position="188"/>
        <end position="215"/>
    </location>
</feature>
<feature type="domain" description="C2H2-type" evidence="12">
    <location>
        <begin position="244"/>
        <end position="271"/>
    </location>
</feature>
<dbReference type="AlphaFoldDB" id="A0A9P0LFP1"/>
<evidence type="ECO:0000256" key="9">
    <source>
        <dbReference type="ARBA" id="ARBA00023242"/>
    </source>
</evidence>
<evidence type="ECO:0000256" key="3">
    <source>
        <dbReference type="ARBA" id="ARBA00022737"/>
    </source>
</evidence>
<keyword evidence="7" id="KW-0238">DNA-binding</keyword>
<dbReference type="EMBL" id="CAKOFQ010007208">
    <property type="protein sequence ID" value="CAH1994827.1"/>
    <property type="molecule type" value="Genomic_DNA"/>
</dbReference>
<feature type="domain" description="C2H2-type" evidence="12">
    <location>
        <begin position="326"/>
        <end position="353"/>
    </location>
</feature>
<keyword evidence="4 10" id="KW-0863">Zinc-finger</keyword>
<evidence type="ECO:0000256" key="6">
    <source>
        <dbReference type="ARBA" id="ARBA00023015"/>
    </source>
</evidence>
<dbReference type="FunFam" id="3.30.160.60:FF:000702">
    <property type="entry name" value="Transcription factor E4F1 isoform 1"/>
    <property type="match status" value="1"/>
</dbReference>
<dbReference type="Pfam" id="PF13894">
    <property type="entry name" value="zf-C2H2_4"/>
    <property type="match status" value="1"/>
</dbReference>
<protein>
    <recommendedName>
        <fullName evidence="12">C2H2-type domain-containing protein</fullName>
    </recommendedName>
</protein>
<dbReference type="FunFam" id="3.30.160.60:FF:001573">
    <property type="entry name" value="Zinc finger protein 407"/>
    <property type="match status" value="1"/>
</dbReference>
<dbReference type="GO" id="GO:0000981">
    <property type="term" value="F:DNA-binding transcription factor activity, RNA polymerase II-specific"/>
    <property type="evidence" value="ECO:0007669"/>
    <property type="project" value="TreeGrafter"/>
</dbReference>
<feature type="domain" description="C2H2-type" evidence="12">
    <location>
        <begin position="272"/>
        <end position="299"/>
    </location>
</feature>
<feature type="domain" description="C2H2-type" evidence="12">
    <location>
        <begin position="89"/>
        <end position="117"/>
    </location>
</feature>
<sequence length="625" mass="72587">MQVGDYVFEVNYVENPPGPQLQCEERLENFRCQHSLSTHQKTKHGPEVLDNKNTTRRKLYECDLCKREFISGELLKKHHKLVHPKGHKYFCGHCGKGFNLKRKLCHHIQRKHIRDSYCKEEEEETITEEVLIEIVAEPEKKPDKLPEFEEMFEMYIADDQNSSHICDVCGKVFLSLTKLREHMDSHIFQCDICYQAFDAVDDLATHKRSHNDEKLLFCMICDLPFKAKALLISHMRGCKKVTSYECKLCPRLFLSSSDLKEHFSVHMAEEPFVCVICDKRFKQKKHLTEHMKKYKNETPSDKQVKHNKRLNSVSEDSRSRTAEKPYVCLICDMRFKQKDYFIDHLKRHKSETLNEPDLSDRIEPSKESVIKCHLCSLSCSTDKTLSRHMQIMHVPRVCDICGKVLSSIPSLKTHKKTVHSDDKPFACQFCDKRFKQKSYLSLHLKTHTDDRPFACQVCSRRFITMSNFKKHKCRGSPDDGNDGTSVDENVDREYKCPFCAQMCDSKKAAEAHIASDHNYICEICGKTLTCVSGLKGHIKDVHERVKPFPCTFCHYRFTSKYRLTRHMRTHTGERPFVCGVCSKGFITNSKLKDHKCRGPSKEVEGVVAEVIEAKEIQQLDSDLSN</sequence>